<sequence>MKVFGGVFAAVSAQYYPTNQWGNQYQGSQNRWGQGMGSHLQEVVGPHIPEKCFMRDVDIDGNIWRSNVVADATRVYSAAACQQSCKEFVNAGCEWFVWERDSNECTLYKDIEEIEHDVDSDVKFTGPRDGCLGCHLEGFDFYQRHGRNSLVGYQRIETVQSVFECAEICEYADECEYVTFDKSRKFCYLKSPEARRYQESNPDFDSAESGCSNSYCVMMNSELTDSMWSNFDVVTRAPNGGVEGVRSDDDCHRICRNVMDCEFWTYDTDDRICYLLKNADMLEYSSDKISGKKDCIVRHGH</sequence>
<keyword evidence="5" id="KW-1185">Reference proteome</keyword>
<keyword evidence="2" id="KW-1015">Disulfide bond</keyword>
<name>A0ABN7RX89_OIKDI</name>
<feature type="domain" description="Apple" evidence="3">
    <location>
        <begin position="134"/>
        <end position="211"/>
    </location>
</feature>
<dbReference type="InterPro" id="IPR003609">
    <property type="entry name" value="Pan_app"/>
</dbReference>
<accession>A0ABN7RX89</accession>
<proteinExistence type="predicted"/>
<gene>
    <name evidence="4" type="ORF">OKIOD_LOCUS3340</name>
</gene>
<evidence type="ECO:0000256" key="1">
    <source>
        <dbReference type="ARBA" id="ARBA00022737"/>
    </source>
</evidence>
<evidence type="ECO:0000313" key="5">
    <source>
        <dbReference type="Proteomes" id="UP001158576"/>
    </source>
</evidence>
<keyword evidence="1" id="KW-0677">Repeat</keyword>
<protein>
    <submittedName>
        <fullName evidence="4">Oidioi.mRNA.OKI2018_I69.PAR.g11782.t1.cds</fullName>
    </submittedName>
</protein>
<dbReference type="SUPFAM" id="SSF57414">
    <property type="entry name" value="Hairpin loop containing domain-like"/>
    <property type="match status" value="2"/>
</dbReference>
<reference evidence="4 5" key="1">
    <citation type="submission" date="2021-04" db="EMBL/GenBank/DDBJ databases">
        <authorList>
            <person name="Bliznina A."/>
        </authorList>
    </citation>
    <scope>NUCLEOTIDE SEQUENCE [LARGE SCALE GENOMIC DNA]</scope>
</reference>
<evidence type="ECO:0000256" key="2">
    <source>
        <dbReference type="ARBA" id="ARBA00023157"/>
    </source>
</evidence>
<organism evidence="4 5">
    <name type="scientific">Oikopleura dioica</name>
    <name type="common">Tunicate</name>
    <dbReference type="NCBI Taxonomy" id="34765"/>
    <lineage>
        <taxon>Eukaryota</taxon>
        <taxon>Metazoa</taxon>
        <taxon>Chordata</taxon>
        <taxon>Tunicata</taxon>
        <taxon>Appendicularia</taxon>
        <taxon>Copelata</taxon>
        <taxon>Oikopleuridae</taxon>
        <taxon>Oikopleura</taxon>
    </lineage>
</organism>
<dbReference type="EMBL" id="OU015568">
    <property type="protein sequence ID" value="CAG5088228.1"/>
    <property type="molecule type" value="Genomic_DNA"/>
</dbReference>
<evidence type="ECO:0000313" key="4">
    <source>
        <dbReference type="EMBL" id="CAG5088228.1"/>
    </source>
</evidence>
<dbReference type="Proteomes" id="UP001158576">
    <property type="component" value="Chromosome PAR"/>
</dbReference>
<evidence type="ECO:0000259" key="3">
    <source>
        <dbReference type="PROSITE" id="PS50948"/>
    </source>
</evidence>
<dbReference type="Pfam" id="PF00024">
    <property type="entry name" value="PAN_1"/>
    <property type="match status" value="3"/>
</dbReference>
<dbReference type="PROSITE" id="PS50948">
    <property type="entry name" value="PAN"/>
    <property type="match status" value="1"/>
</dbReference>
<dbReference type="InterPro" id="IPR000177">
    <property type="entry name" value="Apple"/>
</dbReference>
<dbReference type="Gene3D" id="3.50.4.10">
    <property type="entry name" value="Hepatocyte Growth Factor"/>
    <property type="match status" value="3"/>
</dbReference>
<dbReference type="SMART" id="SM00223">
    <property type="entry name" value="APPLE"/>
    <property type="match status" value="2"/>
</dbReference>